<gene>
    <name evidence="2" type="ORF">FX988_00075</name>
</gene>
<sequence length="258" mass="29471">MALKTTQIDLKTLLWRNLFILCSISDAMRYHSLLPLSAILSICIMSLLITLDIVPTGMLMLEQLKMAFEDHIYVLILIIILAESIVYVGFYFPGQFFAVLLVVLAKPEWTDILSLTLCMVLGATLGSVINYFLGQRFAQTAHPADEEMKEGTRSMNREGGEQQPRARTSYSLKYLLIAMIHINSLAFYMFKQGEQNRAFKIVWFAGLLNLPYYLLLIFATSTLSEQVLQLAENTSILLAILSIWLLLCLYLDYRNYQQ</sequence>
<feature type="transmembrane region" description="Helical" evidence="1">
    <location>
        <begin position="202"/>
        <end position="223"/>
    </location>
</feature>
<feature type="transmembrane region" description="Helical" evidence="1">
    <location>
        <begin position="172"/>
        <end position="190"/>
    </location>
</feature>
<feature type="transmembrane region" description="Helical" evidence="1">
    <location>
        <begin position="72"/>
        <end position="92"/>
    </location>
</feature>
<reference evidence="2 3" key="1">
    <citation type="submission" date="2019-12" db="EMBL/GenBank/DDBJ databases">
        <title>Genome sequencing and assembly of endphytes of Porphyra tenera.</title>
        <authorList>
            <person name="Park J.M."/>
            <person name="Shin R."/>
            <person name="Jo S.H."/>
        </authorList>
    </citation>
    <scope>NUCLEOTIDE SEQUENCE [LARGE SCALE GENOMIC DNA]</scope>
    <source>
        <strain evidence="2 3">GPM4</strain>
    </source>
</reference>
<feature type="transmembrane region" description="Helical" evidence="1">
    <location>
        <begin position="112"/>
        <end position="133"/>
    </location>
</feature>
<evidence type="ECO:0000256" key="1">
    <source>
        <dbReference type="SAM" id="Phobius"/>
    </source>
</evidence>
<keyword evidence="1" id="KW-0812">Transmembrane</keyword>
<evidence type="ECO:0000313" key="3">
    <source>
        <dbReference type="Proteomes" id="UP000464524"/>
    </source>
</evidence>
<keyword evidence="3" id="KW-1185">Reference proteome</keyword>
<dbReference type="KEGG" id="pmes:FX988_00075"/>
<evidence type="ECO:0008006" key="4">
    <source>
        <dbReference type="Google" id="ProtNLM"/>
    </source>
</evidence>
<dbReference type="AlphaFoldDB" id="A0A857JG63"/>
<evidence type="ECO:0000313" key="2">
    <source>
        <dbReference type="EMBL" id="QHJ09867.1"/>
    </source>
</evidence>
<dbReference type="Proteomes" id="UP000464524">
    <property type="component" value="Chromosome"/>
</dbReference>
<name>A0A857JG63_9ALTE</name>
<proteinExistence type="predicted"/>
<feature type="transmembrane region" description="Helical" evidence="1">
    <location>
        <begin position="36"/>
        <end position="60"/>
    </location>
</feature>
<organism evidence="2 3">
    <name type="scientific">Paraglaciecola mesophila</name>
    <dbReference type="NCBI Taxonomy" id="197222"/>
    <lineage>
        <taxon>Bacteria</taxon>
        <taxon>Pseudomonadati</taxon>
        <taxon>Pseudomonadota</taxon>
        <taxon>Gammaproteobacteria</taxon>
        <taxon>Alteromonadales</taxon>
        <taxon>Alteromonadaceae</taxon>
        <taxon>Paraglaciecola</taxon>
    </lineage>
</organism>
<keyword evidence="1" id="KW-0472">Membrane</keyword>
<keyword evidence="1" id="KW-1133">Transmembrane helix</keyword>
<accession>A0A857JG63</accession>
<feature type="transmembrane region" description="Helical" evidence="1">
    <location>
        <begin position="235"/>
        <end position="253"/>
    </location>
</feature>
<dbReference type="EMBL" id="CP047656">
    <property type="protein sequence ID" value="QHJ09867.1"/>
    <property type="molecule type" value="Genomic_DNA"/>
</dbReference>
<protein>
    <recommendedName>
        <fullName evidence="4">Membrane-associated protein</fullName>
    </recommendedName>
</protein>